<dbReference type="GO" id="GO:0005506">
    <property type="term" value="F:iron ion binding"/>
    <property type="evidence" value="ECO:0007669"/>
    <property type="project" value="InterPro"/>
</dbReference>
<keyword evidence="5" id="KW-0408">Iron</keyword>
<evidence type="ECO:0000313" key="8">
    <source>
        <dbReference type="Proteomes" id="UP000619355"/>
    </source>
</evidence>
<proteinExistence type="inferred from homology"/>
<keyword evidence="6" id="KW-0503">Monooxygenase</keyword>
<dbReference type="CDD" id="cd11029">
    <property type="entry name" value="CYP107-like"/>
    <property type="match status" value="1"/>
</dbReference>
<dbReference type="InterPro" id="IPR036396">
    <property type="entry name" value="Cyt_P450_sf"/>
</dbReference>
<dbReference type="InterPro" id="IPR002397">
    <property type="entry name" value="Cyt_P450_B"/>
</dbReference>
<dbReference type="EMBL" id="BNBF01000018">
    <property type="protein sequence ID" value="GHG63576.1"/>
    <property type="molecule type" value="Genomic_DNA"/>
</dbReference>
<dbReference type="Proteomes" id="UP000619355">
    <property type="component" value="Unassembled WGS sequence"/>
</dbReference>
<dbReference type="FunFam" id="1.10.630.10:FF:000018">
    <property type="entry name" value="Cytochrome P450 monooxygenase"/>
    <property type="match status" value="1"/>
</dbReference>
<evidence type="ECO:0000256" key="5">
    <source>
        <dbReference type="ARBA" id="ARBA00023004"/>
    </source>
</evidence>
<comment type="similarity">
    <text evidence="1">Belongs to the cytochrome P450 family.</text>
</comment>
<evidence type="ECO:0000256" key="6">
    <source>
        <dbReference type="ARBA" id="ARBA00023033"/>
    </source>
</evidence>
<dbReference type="PANTHER" id="PTHR46696">
    <property type="entry name" value="P450, PUTATIVE (EUROFUNG)-RELATED"/>
    <property type="match status" value="1"/>
</dbReference>
<dbReference type="GO" id="GO:0020037">
    <property type="term" value="F:heme binding"/>
    <property type="evidence" value="ECO:0007669"/>
    <property type="project" value="InterPro"/>
</dbReference>
<dbReference type="PANTHER" id="PTHR46696:SF1">
    <property type="entry name" value="CYTOCHROME P450 YJIB-RELATED"/>
    <property type="match status" value="1"/>
</dbReference>
<sequence>MTTTPDAPGAARCPFSTVKTPFDAAYFADPYATYRRLHTEGPVHRIKTPEGYDAWLVTRYTDVHQLLGDHRLVRHVRHAKGDYYRFPLPVEFSRSLVREDPPVHTRLRRYMNLAFAPKRVRPLKPRIEAVTDELVTALGDSGETDLMASLAMPLPITIIAEMLDVSAEERADFRRWADALVGLDQEELRKGGISMLHCLSRLVELKRKEPGDDIWNDWIRGLQGQEEPLETDELLGLGFMVLLGGYDPTAGVIGSAVLRLLQEPELAQRLREQPELMPSAVEEFLRLHGASHTAARRFAAEDVEVGGVTIPAGSAVFLSLSAANRDPEKFEDPEVFRPDRAPNRHVALGQGPHFCSGAELARMEITAALEAVLHRLPNLRLAVPAEELRLRPGYSIRSLEKLPVTY</sequence>
<protein>
    <submittedName>
        <fullName evidence="7">Cytochrome P450</fullName>
    </submittedName>
</protein>
<organism evidence="7 8">
    <name type="scientific">Streptomyces capoamus</name>
    <dbReference type="NCBI Taxonomy" id="68183"/>
    <lineage>
        <taxon>Bacteria</taxon>
        <taxon>Bacillati</taxon>
        <taxon>Actinomycetota</taxon>
        <taxon>Actinomycetes</taxon>
        <taxon>Kitasatosporales</taxon>
        <taxon>Streptomycetaceae</taxon>
        <taxon>Streptomyces</taxon>
    </lineage>
</organism>
<keyword evidence="2" id="KW-0349">Heme</keyword>
<dbReference type="Pfam" id="PF00067">
    <property type="entry name" value="p450"/>
    <property type="match status" value="1"/>
</dbReference>
<keyword evidence="3" id="KW-0479">Metal-binding</keyword>
<accession>A0A919KDV1</accession>
<reference evidence="8" key="1">
    <citation type="journal article" date="2019" name="Int. J. Syst. Evol. Microbiol.">
        <title>The Global Catalogue of Microorganisms (GCM) 10K type strain sequencing project: providing services to taxonomists for standard genome sequencing and annotation.</title>
        <authorList>
            <consortium name="The Broad Institute Genomics Platform"/>
            <consortium name="The Broad Institute Genome Sequencing Center for Infectious Disease"/>
            <person name="Wu L."/>
            <person name="Ma J."/>
        </authorList>
    </citation>
    <scope>NUCLEOTIDE SEQUENCE [LARGE SCALE GENOMIC DNA]</scope>
    <source>
        <strain evidence="8">JCM 4253</strain>
    </source>
</reference>
<keyword evidence="8" id="KW-1185">Reference proteome</keyword>
<evidence type="ECO:0000256" key="3">
    <source>
        <dbReference type="ARBA" id="ARBA00022723"/>
    </source>
</evidence>
<dbReference type="GO" id="GO:0004497">
    <property type="term" value="F:monooxygenase activity"/>
    <property type="evidence" value="ECO:0007669"/>
    <property type="project" value="UniProtKB-KW"/>
</dbReference>
<dbReference type="InterPro" id="IPR001128">
    <property type="entry name" value="Cyt_P450"/>
</dbReference>
<dbReference type="Gene3D" id="1.10.630.10">
    <property type="entry name" value="Cytochrome P450"/>
    <property type="match status" value="1"/>
</dbReference>
<dbReference type="RefSeq" id="WP_189984823.1">
    <property type="nucleotide sequence ID" value="NZ_BNBF01000018.1"/>
</dbReference>
<dbReference type="AlphaFoldDB" id="A0A919KDV1"/>
<keyword evidence="4" id="KW-0560">Oxidoreductase</keyword>
<dbReference type="SUPFAM" id="SSF48264">
    <property type="entry name" value="Cytochrome P450"/>
    <property type="match status" value="1"/>
</dbReference>
<gene>
    <name evidence="7" type="ORF">GCM10018980_54280</name>
</gene>
<evidence type="ECO:0000256" key="2">
    <source>
        <dbReference type="ARBA" id="ARBA00022617"/>
    </source>
</evidence>
<name>A0A919KDV1_9ACTN</name>
<dbReference type="GO" id="GO:0016705">
    <property type="term" value="F:oxidoreductase activity, acting on paired donors, with incorporation or reduction of molecular oxygen"/>
    <property type="evidence" value="ECO:0007669"/>
    <property type="project" value="InterPro"/>
</dbReference>
<evidence type="ECO:0000313" key="7">
    <source>
        <dbReference type="EMBL" id="GHG63576.1"/>
    </source>
</evidence>
<dbReference type="PRINTS" id="PR00359">
    <property type="entry name" value="BP450"/>
</dbReference>
<evidence type="ECO:0000256" key="4">
    <source>
        <dbReference type="ARBA" id="ARBA00023002"/>
    </source>
</evidence>
<evidence type="ECO:0000256" key="1">
    <source>
        <dbReference type="ARBA" id="ARBA00010617"/>
    </source>
</evidence>
<comment type="caution">
    <text evidence="7">The sequence shown here is derived from an EMBL/GenBank/DDBJ whole genome shotgun (WGS) entry which is preliminary data.</text>
</comment>